<evidence type="ECO:0000256" key="2">
    <source>
        <dbReference type="SAM" id="SignalP"/>
    </source>
</evidence>
<comment type="caution">
    <text evidence="5">The sequence shown here is derived from an EMBL/GenBank/DDBJ whole genome shotgun (WGS) entry which is preliminary data.</text>
</comment>
<proteinExistence type="predicted"/>
<reference evidence="5 6" key="1">
    <citation type="submission" date="2018-07" db="EMBL/GenBank/DDBJ databases">
        <title>Genomic Encyclopedia of Type Strains, Phase IV (KMG-IV): sequencing the most valuable type-strain genomes for metagenomic binning, comparative biology and taxonomic classification.</title>
        <authorList>
            <person name="Goeker M."/>
        </authorList>
    </citation>
    <scope>NUCLEOTIDE SEQUENCE [LARGE SCALE GENOMIC DNA]</scope>
    <source>
        <strain evidence="5 6">DSM 103736</strain>
    </source>
</reference>
<dbReference type="Pfam" id="PF17271">
    <property type="entry name" value="Usher_TcfC"/>
    <property type="match status" value="1"/>
</dbReference>
<feature type="region of interest" description="Disordered" evidence="1">
    <location>
        <begin position="568"/>
        <end position="597"/>
    </location>
</feature>
<organism evidence="5 6">
    <name type="scientific">Enterobacillus tribolii</name>
    <dbReference type="NCBI Taxonomy" id="1487935"/>
    <lineage>
        <taxon>Bacteria</taxon>
        <taxon>Pseudomonadati</taxon>
        <taxon>Pseudomonadota</taxon>
        <taxon>Gammaproteobacteria</taxon>
        <taxon>Enterobacterales</taxon>
        <taxon>Hafniaceae</taxon>
        <taxon>Enterobacillus</taxon>
    </lineage>
</organism>
<feature type="domain" description="TcfC Usher-like barrel" evidence="4">
    <location>
        <begin position="347"/>
        <end position="762"/>
    </location>
</feature>
<accession>A0A370R3J0</accession>
<feature type="domain" description="Pilus assembly protein E-set like" evidence="3">
    <location>
        <begin position="273"/>
        <end position="339"/>
    </location>
</feature>
<evidence type="ECO:0000259" key="4">
    <source>
        <dbReference type="Pfam" id="PF17271"/>
    </source>
</evidence>
<evidence type="ECO:0000313" key="5">
    <source>
        <dbReference type="EMBL" id="RDK96998.1"/>
    </source>
</evidence>
<name>A0A370R3J0_9GAMM</name>
<feature type="chain" id="PRO_5016943166" evidence="2">
    <location>
        <begin position="19"/>
        <end position="893"/>
    </location>
</feature>
<dbReference type="OrthoDB" id="7010570at2"/>
<dbReference type="Pfam" id="PF16967">
    <property type="entry name" value="TcfC"/>
    <property type="match status" value="1"/>
</dbReference>
<dbReference type="EMBL" id="QRAP01000001">
    <property type="protein sequence ID" value="RDK96998.1"/>
    <property type="molecule type" value="Genomic_DNA"/>
</dbReference>
<keyword evidence="2" id="KW-0732">Signal</keyword>
<dbReference type="InterPro" id="IPR032636">
    <property type="entry name" value="Pilus_assem_E-set-like_dom"/>
</dbReference>
<evidence type="ECO:0000256" key="1">
    <source>
        <dbReference type="SAM" id="MobiDB-lite"/>
    </source>
</evidence>
<evidence type="ECO:0000259" key="3">
    <source>
        <dbReference type="Pfam" id="PF16967"/>
    </source>
</evidence>
<keyword evidence="6" id="KW-1185">Reference proteome</keyword>
<sequence>MKKNLLALLILVSLNSQAKAPDEFEDLTQGVEERVEVVLSGKKIGPFDATVSPETVRFTHPDQLIAALELPLPPGNADYEAILHALSAPLDRNEILACHDAFVQTGCGYLKTDNVAVIYDSEESRVTLFLRDDWMPVNGRQSLYLSADKNDVENALIHEQDLNMLAQADYSSLYLQNSDALGVTENSYIGADWSLTAAKSDDSSDNSADISNLYYRYDIDRRYYLQLGRMDNRTLFSNRGGNFSFSFLPLGAIDGIRAGSTLSYVNHERVSQGTPVTVLLSQNSRVDAYRNNQLLGSFYLPAGNQSLDTAQFPDGSYTLNLYIYEGNQLMRVDTTSFAKTGGMDDGRLHWFIQGGKISDDNNDSGENSAYQAGVRIPLFNMLSLTAGGALARGVRAAEGGVDVTPDFGAAGRPDVSVNVYRDAQGGHGDSQQLTWTAQGLPSLSLYRYASGDAGCDSGNNGNGAYTQLGCLKNLNASLTTSVSGWNTVLSFLRTENYAATRSWQSTNSFTDNVLNQTTGNAVSRTWQLSASRAWNREAWTISGTFGVFSRDDSGYAHRDNGMYLSLSFNKNPQADEHNRSQSTRFSADYRNGKGSDTQSSYRVSHSWYWDEKDHKELSVEAGGINSDTVDTALSGRYNGRYGNLNATLSDSYDRRSNSHNSALSGAYSSSFALSRHGLNWGGAGVNEPAAAVLVDVAGGDDGDEAQSGVALEARVGGNSPVSMSAGGTALFPLMPYESGLIDISDGRSAEQGATTTVLSGAGSSHVMLLPGKLRVRQVAAEQRFGYIGRLLLPPQARKYPIIGLNSRMLILTEDGGFTAQLTGQPRMLYLLSGQHYYRCPLKVQKRRAVVRYVGEVQCLVVAEDGLPKAVRDGELAGLKRRNALETAYGGKGK</sequence>
<protein>
    <submittedName>
        <fullName evidence="5">TcfC/CooC/PapC-like putative outer membrane usher protein in CS1 pili formation</fullName>
    </submittedName>
</protein>
<dbReference type="InterPro" id="IPR035224">
    <property type="entry name" value="Usher_TcfC"/>
</dbReference>
<dbReference type="RefSeq" id="WP_115456767.1">
    <property type="nucleotide sequence ID" value="NZ_QRAP01000001.1"/>
</dbReference>
<evidence type="ECO:0000313" key="6">
    <source>
        <dbReference type="Proteomes" id="UP000254848"/>
    </source>
</evidence>
<dbReference type="Proteomes" id="UP000254848">
    <property type="component" value="Unassembled WGS sequence"/>
</dbReference>
<dbReference type="AlphaFoldDB" id="A0A370R3J0"/>
<feature type="signal peptide" evidence="2">
    <location>
        <begin position="1"/>
        <end position="18"/>
    </location>
</feature>
<gene>
    <name evidence="5" type="ORF">C8D90_101438</name>
</gene>